<dbReference type="Proteomes" id="UP000287533">
    <property type="component" value="Unassembled WGS sequence"/>
</dbReference>
<organism evidence="1 2">
    <name type="scientific">Bifidobacterium goeldii</name>
    <dbReference type="NCBI Taxonomy" id="2306975"/>
    <lineage>
        <taxon>Bacteria</taxon>
        <taxon>Bacillati</taxon>
        <taxon>Actinomycetota</taxon>
        <taxon>Actinomycetes</taxon>
        <taxon>Bifidobacteriales</taxon>
        <taxon>Bifidobacteriaceae</taxon>
        <taxon>Bifidobacterium</taxon>
    </lineage>
</organism>
<keyword evidence="2" id="KW-1185">Reference proteome</keyword>
<proteinExistence type="predicted"/>
<gene>
    <name evidence="1" type="ORF">D2E25_1823</name>
</gene>
<dbReference type="AlphaFoldDB" id="A0A430FEW0"/>
<evidence type="ECO:0000313" key="2">
    <source>
        <dbReference type="Proteomes" id="UP000287533"/>
    </source>
</evidence>
<sequence>MSGEADDHEEYDSAYPLRCLHRVARNGIEVRCGHCRGCRGLKFMEDVRIGVDGLSRPGRFVFMALMAPEPIDVTNIHMAPPKRYADGWNRDICDRLHSTPCLCGRWHVPGYALTWFRIPYRWSTPDGPEVFRRRAERNLLTARLVNATLSKLRRRYPGVEVYYALDLTNLLSVRAQWLLRFPADTCVDCDALVAWLADTRLRGFDMGWDPVHHDCRVLKPADILAEQFMAHMVHATFLGTGCNDTGVDDEAIRDIYRKYGAESETDGRGEWFQVSDTDRYGRQQELDALQKDRDHLNRYRHRMLHELTRSSLLNEVIPDQSCPVHGEFGYAYDTVDYGVGMWRPGLAYVDRWEKMTYDAAGGADFADLLTCVGMLRRNRECTCKSNPLFIKRDDIANYGLGEHLTGYTRGWSSLNKTILKAQRINHVLNRDNDTENDALKLNDLLHWLKTVD</sequence>
<reference evidence="1 2" key="1">
    <citation type="submission" date="2018-09" db="EMBL/GenBank/DDBJ databases">
        <title>Characterization of the phylogenetic diversity of five novel species belonging to the genus Bifidobacterium.</title>
        <authorList>
            <person name="Lugli G.A."/>
            <person name="Duranti S."/>
            <person name="Milani C."/>
        </authorList>
    </citation>
    <scope>NUCLEOTIDE SEQUENCE [LARGE SCALE GENOMIC DNA]</scope>
    <source>
        <strain evidence="1 2">2034B</strain>
    </source>
</reference>
<protein>
    <submittedName>
        <fullName evidence="1">Uncharacterized protein</fullName>
    </submittedName>
</protein>
<evidence type="ECO:0000313" key="1">
    <source>
        <dbReference type="EMBL" id="RSX51389.1"/>
    </source>
</evidence>
<comment type="caution">
    <text evidence="1">The sequence shown here is derived from an EMBL/GenBank/DDBJ whole genome shotgun (WGS) entry which is preliminary data.</text>
</comment>
<dbReference type="EMBL" id="QXGL01000007">
    <property type="protein sequence ID" value="RSX51389.1"/>
    <property type="molecule type" value="Genomic_DNA"/>
</dbReference>
<name>A0A430FEW0_9BIFI</name>
<accession>A0A430FEW0</accession>